<gene>
    <name evidence="3" type="ORF">DSCA_37810</name>
</gene>
<dbReference type="InterPro" id="IPR002347">
    <property type="entry name" value="SDR_fam"/>
</dbReference>
<dbReference type="PANTHER" id="PTHR42760">
    <property type="entry name" value="SHORT-CHAIN DEHYDROGENASES/REDUCTASES FAMILY MEMBER"/>
    <property type="match status" value="1"/>
</dbReference>
<dbReference type="PRINTS" id="PR00080">
    <property type="entry name" value="SDRFAMILY"/>
</dbReference>
<dbReference type="AlphaFoldDB" id="A0A5K7YS97"/>
<dbReference type="SUPFAM" id="SSF51735">
    <property type="entry name" value="NAD(P)-binding Rossmann-fold domains"/>
    <property type="match status" value="1"/>
</dbReference>
<dbReference type="EMBL" id="AP021874">
    <property type="protein sequence ID" value="BBO69851.1"/>
    <property type="molecule type" value="Genomic_DNA"/>
</dbReference>
<evidence type="ECO:0000313" key="4">
    <source>
        <dbReference type="Proteomes" id="UP000427906"/>
    </source>
</evidence>
<evidence type="ECO:0000256" key="2">
    <source>
        <dbReference type="ARBA" id="ARBA00023002"/>
    </source>
</evidence>
<dbReference type="PANTHER" id="PTHR42760:SF133">
    <property type="entry name" value="3-OXOACYL-[ACYL-CARRIER-PROTEIN] REDUCTASE"/>
    <property type="match status" value="1"/>
</dbReference>
<dbReference type="InterPro" id="IPR036291">
    <property type="entry name" value="NAD(P)-bd_dom_sf"/>
</dbReference>
<evidence type="ECO:0000256" key="1">
    <source>
        <dbReference type="ARBA" id="ARBA00006484"/>
    </source>
</evidence>
<reference evidence="3 4" key="1">
    <citation type="submission" date="2019-11" db="EMBL/GenBank/DDBJ databases">
        <title>Comparative genomics of hydrocarbon-degrading Desulfosarcina strains.</title>
        <authorList>
            <person name="Watanabe M."/>
            <person name="Kojima H."/>
            <person name="Fukui M."/>
        </authorList>
    </citation>
    <scope>NUCLEOTIDE SEQUENCE [LARGE SCALE GENOMIC DNA]</scope>
    <source>
        <strain evidence="3 4">PL12</strain>
    </source>
</reference>
<dbReference type="RefSeq" id="WP_155317845.1">
    <property type="nucleotide sequence ID" value="NZ_AP021874.1"/>
</dbReference>
<name>A0A5K7YS97_9BACT</name>
<dbReference type="PRINTS" id="PR00081">
    <property type="entry name" value="GDHRDH"/>
</dbReference>
<dbReference type="FunFam" id="3.40.50.720:FF:000084">
    <property type="entry name" value="Short-chain dehydrogenase reductase"/>
    <property type="match status" value="1"/>
</dbReference>
<sequence length="257" mass="27467">MKLRDKVVIITGGSGGIGMCTCEQLASEGAKIVIADINIEAAVALEDRLNQLGYEAKSIGLNVNEFDETQKLFRFTIDAYGRVDVLVNIAGGSAGVFLNTAHSIFSDSTQERWQEIFNVNLFGTMNCIRSVINHMINRQTGKIINFASIAGIIGMQKAAEYSAAKSGIVGLTKAIAKEVGPHGINVNCISPGVIGTERIHNMPKKMVEDWRAGIPLGRIGQPGEIAKMVAFLASDDANYITGANIPVDGGLTLNPNF</sequence>
<keyword evidence="4" id="KW-1185">Reference proteome</keyword>
<organism evidence="3 4">
    <name type="scientific">Desulfosarcina alkanivorans</name>
    <dbReference type="NCBI Taxonomy" id="571177"/>
    <lineage>
        <taxon>Bacteria</taxon>
        <taxon>Pseudomonadati</taxon>
        <taxon>Thermodesulfobacteriota</taxon>
        <taxon>Desulfobacteria</taxon>
        <taxon>Desulfobacterales</taxon>
        <taxon>Desulfosarcinaceae</taxon>
        <taxon>Desulfosarcina</taxon>
    </lineage>
</organism>
<comment type="similarity">
    <text evidence="1">Belongs to the short-chain dehydrogenases/reductases (SDR) family.</text>
</comment>
<accession>A0A5K7YS97</accession>
<dbReference type="OrthoDB" id="5363038at2"/>
<dbReference type="Proteomes" id="UP000427906">
    <property type="component" value="Chromosome"/>
</dbReference>
<dbReference type="GO" id="GO:0016616">
    <property type="term" value="F:oxidoreductase activity, acting on the CH-OH group of donors, NAD or NADP as acceptor"/>
    <property type="evidence" value="ECO:0007669"/>
    <property type="project" value="TreeGrafter"/>
</dbReference>
<dbReference type="PROSITE" id="PS00061">
    <property type="entry name" value="ADH_SHORT"/>
    <property type="match status" value="1"/>
</dbReference>
<dbReference type="Pfam" id="PF13561">
    <property type="entry name" value="adh_short_C2"/>
    <property type="match status" value="1"/>
</dbReference>
<proteinExistence type="inferred from homology"/>
<keyword evidence="2" id="KW-0560">Oxidoreductase</keyword>
<evidence type="ECO:0000313" key="3">
    <source>
        <dbReference type="EMBL" id="BBO69851.1"/>
    </source>
</evidence>
<dbReference type="KEGG" id="dalk:DSCA_37810"/>
<protein>
    <submittedName>
        <fullName evidence="3">Beta-ketoacyl-ACP reductase</fullName>
    </submittedName>
</protein>
<dbReference type="InterPro" id="IPR020904">
    <property type="entry name" value="Sc_DH/Rdtase_CS"/>
</dbReference>
<dbReference type="NCBIfam" id="NF005559">
    <property type="entry name" value="PRK07231.1"/>
    <property type="match status" value="1"/>
</dbReference>
<dbReference type="NCBIfam" id="NF009466">
    <property type="entry name" value="PRK12826.1-2"/>
    <property type="match status" value="1"/>
</dbReference>
<dbReference type="Gene3D" id="3.40.50.720">
    <property type="entry name" value="NAD(P)-binding Rossmann-like Domain"/>
    <property type="match status" value="1"/>
</dbReference>